<dbReference type="InterPro" id="IPR011604">
    <property type="entry name" value="PDDEXK-like_dom_sf"/>
</dbReference>
<feature type="domain" description="UvrD-like helicase C-terminal" evidence="19">
    <location>
        <begin position="372"/>
        <end position="632"/>
    </location>
</feature>
<name>A0ABP4Y105_9MICO</name>
<dbReference type="Pfam" id="PF13361">
    <property type="entry name" value="UvrD_C"/>
    <property type="match status" value="1"/>
</dbReference>
<proteinExistence type="inferred from homology"/>
<comment type="domain">
    <text evidence="15">The N-terminal DNA-binding domain is a ssDNA-dependent ATPase and has ATP-dependent 3'-5' helicase function. This domain interacts with RecC.</text>
</comment>
<dbReference type="Proteomes" id="UP001499938">
    <property type="component" value="Unassembled WGS sequence"/>
</dbReference>
<evidence type="ECO:0000259" key="18">
    <source>
        <dbReference type="PROSITE" id="PS51198"/>
    </source>
</evidence>
<comment type="cofactor">
    <cofactor evidence="15">
        <name>Mg(2+)</name>
        <dbReference type="ChEBI" id="CHEBI:18420"/>
    </cofactor>
    <text evidence="15">Binds 1 Mg(2+) ion per subunit.</text>
</comment>
<keyword evidence="21" id="KW-1185">Reference proteome</keyword>
<dbReference type="InterPro" id="IPR014017">
    <property type="entry name" value="DNA_helicase_UvrD-like_C"/>
</dbReference>
<dbReference type="InterPro" id="IPR011335">
    <property type="entry name" value="Restrct_endonuc-II-like"/>
</dbReference>
<dbReference type="Pfam" id="PF00580">
    <property type="entry name" value="UvrD-helicase"/>
    <property type="match status" value="1"/>
</dbReference>
<comment type="domain">
    <text evidence="15">The C-terminal domain has nuclease activity and interacts with RecD. It interacts with RecA, facilitating its loading onto ssDNA.</text>
</comment>
<evidence type="ECO:0000256" key="16">
    <source>
        <dbReference type="PROSITE-ProRule" id="PRU00560"/>
    </source>
</evidence>
<dbReference type="EC" id="3.1.11.5" evidence="15"/>
<evidence type="ECO:0000259" key="19">
    <source>
        <dbReference type="PROSITE" id="PS51217"/>
    </source>
</evidence>
<dbReference type="InterPro" id="IPR000212">
    <property type="entry name" value="DNA_helicase_UvrD/REP"/>
</dbReference>
<accession>A0ABP4Y105</accession>
<evidence type="ECO:0000256" key="13">
    <source>
        <dbReference type="ARBA" id="ARBA00034617"/>
    </source>
</evidence>
<dbReference type="PROSITE" id="PS51217">
    <property type="entry name" value="UVRD_HELICASE_CTER"/>
    <property type="match status" value="1"/>
</dbReference>
<feature type="binding site" evidence="15">
    <location>
        <position position="1014"/>
    </location>
    <ligand>
        <name>Mg(2+)</name>
        <dbReference type="ChEBI" id="CHEBI:18420"/>
    </ligand>
</feature>
<evidence type="ECO:0000256" key="7">
    <source>
        <dbReference type="ARBA" id="ARBA00022839"/>
    </source>
</evidence>
<comment type="function">
    <text evidence="15">A helicase/nuclease that prepares dsDNA breaks (DSB) for recombinational DNA repair. Binds to DSBs and unwinds DNA via a highly rapid and processive ATP-dependent bidirectional helicase activity. Unwinds dsDNA until it encounters a Chi (crossover hotspot instigator) sequence from the 3' direction. Cuts ssDNA a few nucleotides 3' to the Chi site. The properties and activities of the enzyme are changed at Chi. The Chi-altered holoenzyme produces a long 3'-ssDNA overhang and facilitates RecA-binding to the ssDNA for homologous DNA recombination and repair. Holoenzyme degrades any linearized DNA that is unable to undergo homologous recombination. In the holoenzyme this subunit contributes ATPase, 3'-5' helicase, exonuclease activity and loads RecA onto ssDNA.</text>
</comment>
<gene>
    <name evidence="15 20" type="primary">recB</name>
    <name evidence="20" type="ORF">GCM10009811_25310</name>
</gene>
<dbReference type="SUPFAM" id="SSF52540">
    <property type="entry name" value="P-loop containing nucleoside triphosphate hydrolases"/>
    <property type="match status" value="1"/>
</dbReference>
<evidence type="ECO:0000256" key="3">
    <source>
        <dbReference type="ARBA" id="ARBA00022741"/>
    </source>
</evidence>
<keyword evidence="10 15" id="KW-0238">DNA-binding</keyword>
<evidence type="ECO:0000256" key="12">
    <source>
        <dbReference type="ARBA" id="ARBA00023235"/>
    </source>
</evidence>
<dbReference type="Pfam" id="PF12705">
    <property type="entry name" value="PDDEXK_1"/>
    <property type="match status" value="1"/>
</dbReference>
<feature type="region of interest" description="DNA-binding and helicase activity, interacts with RecC" evidence="15">
    <location>
        <begin position="1"/>
        <end position="765"/>
    </location>
</feature>
<feature type="domain" description="UvrD-like helicase ATP-binding" evidence="18">
    <location>
        <begin position="1"/>
        <end position="337"/>
    </location>
</feature>
<evidence type="ECO:0000256" key="17">
    <source>
        <dbReference type="SAM" id="MobiDB-lite"/>
    </source>
</evidence>
<dbReference type="HAMAP" id="MF_01485">
    <property type="entry name" value="RecB"/>
    <property type="match status" value="1"/>
</dbReference>
<dbReference type="PROSITE" id="PS51198">
    <property type="entry name" value="UVRD_HELICASE_ATP_BIND"/>
    <property type="match status" value="1"/>
</dbReference>
<evidence type="ECO:0000256" key="6">
    <source>
        <dbReference type="ARBA" id="ARBA00022806"/>
    </source>
</evidence>
<dbReference type="EMBL" id="BAAAPO010000040">
    <property type="protein sequence ID" value="GAA1800423.1"/>
    <property type="molecule type" value="Genomic_DNA"/>
</dbReference>
<keyword evidence="8 15" id="KW-0067">ATP-binding</keyword>
<comment type="caution">
    <text evidence="20">The sequence shown here is derived from an EMBL/GenBank/DDBJ whole genome shotgun (WGS) entry which is preliminary data.</text>
</comment>
<evidence type="ECO:0000256" key="1">
    <source>
        <dbReference type="ARBA" id="ARBA00022722"/>
    </source>
</evidence>
<evidence type="ECO:0000256" key="4">
    <source>
        <dbReference type="ARBA" id="ARBA00022763"/>
    </source>
</evidence>
<comment type="miscellaneous">
    <text evidence="15">In the RecBCD complex, RecB has a slow 3'-5' helicase, an exonuclease activity and loads RecA onto ssDNA, RecD has a fast 5'-3' helicase activity, while RecC stimulates the ATPase and processivity of the RecB helicase and contributes to recognition of the Chi site.</text>
</comment>
<comment type="catalytic activity">
    <reaction evidence="15">
        <text>Exonucleolytic cleavage (in the presence of ATP) in either 5'- to 3'- or 3'- to 5'-direction to yield 5'-phosphooligonucleotides.</text>
        <dbReference type="EC" id="3.1.11.5"/>
    </reaction>
</comment>
<feature type="region of interest" description="Disordered" evidence="17">
    <location>
        <begin position="81"/>
        <end position="110"/>
    </location>
</feature>
<dbReference type="PANTHER" id="PTHR11070">
    <property type="entry name" value="UVRD / RECB / PCRA DNA HELICASE FAMILY MEMBER"/>
    <property type="match status" value="1"/>
</dbReference>
<reference evidence="21" key="1">
    <citation type="journal article" date="2019" name="Int. J. Syst. Evol. Microbiol.">
        <title>The Global Catalogue of Microorganisms (GCM) 10K type strain sequencing project: providing services to taxonomists for standard genome sequencing and annotation.</title>
        <authorList>
            <consortium name="The Broad Institute Genomics Platform"/>
            <consortium name="The Broad Institute Genome Sequencing Center for Infectious Disease"/>
            <person name="Wu L."/>
            <person name="Ma J."/>
        </authorList>
    </citation>
    <scope>NUCLEOTIDE SEQUENCE [LARGE SCALE GENOMIC DNA]</scope>
    <source>
        <strain evidence="21">JCM 15592</strain>
    </source>
</reference>
<feature type="binding site" evidence="15">
    <location>
        <position position="868"/>
    </location>
    <ligand>
        <name>Mg(2+)</name>
        <dbReference type="ChEBI" id="CHEBI:18420"/>
    </ligand>
</feature>
<keyword evidence="9 15" id="KW-0460">Magnesium</keyword>
<evidence type="ECO:0000256" key="11">
    <source>
        <dbReference type="ARBA" id="ARBA00023204"/>
    </source>
</evidence>
<keyword evidence="5 15" id="KW-0378">Hydrolase</keyword>
<dbReference type="EC" id="5.6.2.4" evidence="15"/>
<keyword evidence="7 15" id="KW-0269">Exonuclease</keyword>
<dbReference type="PANTHER" id="PTHR11070:SF23">
    <property type="entry name" value="RECBCD ENZYME SUBUNIT RECB"/>
    <property type="match status" value="1"/>
</dbReference>
<evidence type="ECO:0000313" key="21">
    <source>
        <dbReference type="Proteomes" id="UP001499938"/>
    </source>
</evidence>
<keyword evidence="2 15" id="KW-0479">Metal-binding</keyword>
<keyword evidence="11 15" id="KW-0234">DNA repair</keyword>
<comment type="subunit">
    <text evidence="15">Heterotrimer of RecB, RecC and RecD. All subunits contribute to DNA-binding. Interacts with RecA.</text>
</comment>
<dbReference type="SUPFAM" id="SSF52980">
    <property type="entry name" value="Restriction endonuclease-like"/>
    <property type="match status" value="1"/>
</dbReference>
<evidence type="ECO:0000256" key="5">
    <source>
        <dbReference type="ARBA" id="ARBA00022801"/>
    </source>
</evidence>
<dbReference type="CDD" id="cd22352">
    <property type="entry name" value="RecB_C-like"/>
    <property type="match status" value="1"/>
</dbReference>
<dbReference type="InterPro" id="IPR038726">
    <property type="entry name" value="PDDEXK_AddAB-type"/>
</dbReference>
<dbReference type="Gene3D" id="1.10.486.10">
    <property type="entry name" value="PCRA, domain 4"/>
    <property type="match status" value="1"/>
</dbReference>
<sequence>MTASRDFEISADMPAGTTILEASAGTGKTWAIAALVARFVAEGTPLEELLVVTFGRAATQELRERVRERLSRSERYLQALLDGREPEVEPDTLERTLSGEASGAAYDRPELQERHRRVREALGAFDDATIATIHQFCHAVLRDLGTAGDTDPGTTLVEDLSDLLAEVVDDLYLARYARADSAPFAYADARAIAAAVVGDPAATIGPIDADPRSVDAERVAFGTAVRSELALRKRRLGVLSYDDLLRELAAALESPDAPARARLRSRWSVVLVDEFQDTDPVQWDVFERAFHGHGRLILIGDPKQAIYAFRGGDINTYLRARRVADHHRTLATNRRSDAGLVSALSACLAGMTLGAPEVEVVPVTASHSTARLAGLPEAAPWRLRLGTRADFLGDDLEPAGSPPTVKVGIARPIVAADCAADIARVLASGATFAGRALVPGDIAVLCPTGVQLRAVQSALRAAGIPAVMATDESVLASPAARWWLQVLEAMESPNRSRRVRTAALTPFVGESIASLDARGDDATDEHAARMRRWAEQFALRGIPAVLAASEATGLDARLLAQPGGERLRTDVHHLAELLHEEVLRDQLGLNATTTWLRTQLVQETGRARTQRSRRLESDAAAVQLATIHGSKGLQFPIVYAPFLMDRHVDTTKPFQRYHDPQGRRTLDVATEPSAQVSESARVEDDGESLRLLYVALTRAQSQLVTWWAPMTNTASSTLHRALFGRSPGGVGEPESFIPIPSDRLARDSLLAWQAAGGPRVEPMTSPETPPRPSPAGNTRRLRARAFTREIDLEWRRTSYSALTKAAEADAGLAPTTEPEVPVKDDEAPAAEIVAALPAALSADELAAQQVPSPMANLPVGATFGSLVHAVLEEADPGAADLRAELLARIREQIVRWPVEVSQADLADALLAVCRSPLGPLAPGITLAEIGRADRLCELEFELPLVGGDRRTEAVDITLGELAPLLLAHLAEGDPLVPFAHALSAPELGGQVLRGYLTGSVDVVLRVDGRYLVVDYKTNWLGPPDADLSAADYSPRALTAAMQHSSYPLQALLYAVVLHRFLRWRLPGYSPEQHFGGVLYLYLRGMCGPDTPIIDGQPAGVFSWRPPVALVLAISDLLDGSLP</sequence>
<feature type="binding site" evidence="16">
    <location>
        <begin position="22"/>
        <end position="29"/>
    </location>
    <ligand>
        <name>ATP</name>
        <dbReference type="ChEBI" id="CHEBI:30616"/>
    </ligand>
</feature>
<keyword evidence="12 15" id="KW-0413">Isomerase</keyword>
<feature type="region of interest" description="Disordered" evidence="17">
    <location>
        <begin position="755"/>
        <end position="779"/>
    </location>
</feature>
<comment type="catalytic activity">
    <reaction evidence="14 15">
        <text>ATP + H2O = ADP + phosphate + H(+)</text>
        <dbReference type="Rhea" id="RHEA:13065"/>
        <dbReference type="ChEBI" id="CHEBI:15377"/>
        <dbReference type="ChEBI" id="CHEBI:15378"/>
        <dbReference type="ChEBI" id="CHEBI:30616"/>
        <dbReference type="ChEBI" id="CHEBI:43474"/>
        <dbReference type="ChEBI" id="CHEBI:456216"/>
        <dbReference type="EC" id="5.6.2.4"/>
    </reaction>
</comment>
<comment type="catalytic activity">
    <reaction evidence="13 15">
        <text>Couples ATP hydrolysis with the unwinding of duplex DNA by translocating in the 3'-5' direction.</text>
        <dbReference type="EC" id="5.6.2.4"/>
    </reaction>
</comment>
<keyword evidence="6 15" id="KW-0347">Helicase</keyword>
<evidence type="ECO:0000256" key="8">
    <source>
        <dbReference type="ARBA" id="ARBA00022840"/>
    </source>
</evidence>
<keyword evidence="3 15" id="KW-0547">Nucleotide-binding</keyword>
<protein>
    <recommendedName>
        <fullName evidence="15">RecBCD enzyme subunit RecB</fullName>
        <ecNumber evidence="15">3.1.11.5</ecNumber>
        <ecNumber evidence="15">5.6.2.4</ecNumber>
    </recommendedName>
    <alternativeName>
        <fullName evidence="15">DNA 3'-5' helicase subunit RecB</fullName>
    </alternativeName>
    <alternativeName>
        <fullName evidence="15">Exonuclease V subunit RecB</fullName>
        <shortName evidence="15">ExoV subunit RecB</shortName>
    </alternativeName>
    <alternativeName>
        <fullName evidence="15">Helicase/nuclease RecBCD subunit RecB</fullName>
    </alternativeName>
</protein>
<dbReference type="InterPro" id="IPR027417">
    <property type="entry name" value="P-loop_NTPase"/>
</dbReference>
<dbReference type="Gene3D" id="3.40.50.300">
    <property type="entry name" value="P-loop containing nucleotide triphosphate hydrolases"/>
    <property type="match status" value="2"/>
</dbReference>
<evidence type="ECO:0000256" key="2">
    <source>
        <dbReference type="ARBA" id="ARBA00022723"/>
    </source>
</evidence>
<evidence type="ECO:0000256" key="15">
    <source>
        <dbReference type="HAMAP-Rule" id="MF_01485"/>
    </source>
</evidence>
<feature type="active site" description="For nuclease activity" evidence="15">
    <location>
        <position position="1014"/>
    </location>
</feature>
<evidence type="ECO:0000256" key="9">
    <source>
        <dbReference type="ARBA" id="ARBA00022842"/>
    </source>
</evidence>
<keyword evidence="1 15" id="KW-0540">Nuclease</keyword>
<evidence type="ECO:0000256" key="10">
    <source>
        <dbReference type="ARBA" id="ARBA00023125"/>
    </source>
</evidence>
<dbReference type="InterPro" id="IPR004586">
    <property type="entry name" value="RecB"/>
</dbReference>
<evidence type="ECO:0000256" key="14">
    <source>
        <dbReference type="ARBA" id="ARBA00048988"/>
    </source>
</evidence>
<dbReference type="RefSeq" id="WP_344085928.1">
    <property type="nucleotide sequence ID" value="NZ_BAAAPO010000040.1"/>
</dbReference>
<comment type="similarity">
    <text evidence="15">Belongs to the helicase family. UvrD subfamily.</text>
</comment>
<organism evidence="20 21">
    <name type="scientific">Nostocoides veronense</name>
    <dbReference type="NCBI Taxonomy" id="330836"/>
    <lineage>
        <taxon>Bacteria</taxon>
        <taxon>Bacillati</taxon>
        <taxon>Actinomycetota</taxon>
        <taxon>Actinomycetes</taxon>
        <taxon>Micrococcales</taxon>
        <taxon>Intrasporangiaceae</taxon>
        <taxon>Nostocoides</taxon>
    </lineage>
</organism>
<evidence type="ECO:0000313" key="20">
    <source>
        <dbReference type="EMBL" id="GAA1800423.1"/>
    </source>
</evidence>
<keyword evidence="4 15" id="KW-0227">DNA damage</keyword>
<dbReference type="InterPro" id="IPR014016">
    <property type="entry name" value="UvrD-like_ATP-bd"/>
</dbReference>
<feature type="binding site" evidence="15">
    <location>
        <position position="1001"/>
    </location>
    <ligand>
        <name>Mg(2+)</name>
        <dbReference type="ChEBI" id="CHEBI:18420"/>
    </ligand>
</feature>
<dbReference type="Gene3D" id="3.90.320.10">
    <property type="match status" value="1"/>
</dbReference>
<feature type="region of interest" description="Nuclease activity, interacts with RecD and RecA" evidence="15">
    <location>
        <begin position="793"/>
        <end position="1122"/>
    </location>
</feature>